<reference evidence="2 3" key="1">
    <citation type="journal article" date="2016" name="Nat. Commun.">
        <title>Thousands of microbial genomes shed light on interconnected biogeochemical processes in an aquifer system.</title>
        <authorList>
            <person name="Anantharaman K."/>
            <person name="Brown C.T."/>
            <person name="Hug L.A."/>
            <person name="Sharon I."/>
            <person name="Castelle C.J."/>
            <person name="Probst A.J."/>
            <person name="Thomas B.C."/>
            <person name="Singh A."/>
            <person name="Wilkins M.J."/>
            <person name="Karaoz U."/>
            <person name="Brodie E.L."/>
            <person name="Williams K.H."/>
            <person name="Hubbard S.S."/>
            <person name="Banfield J.F."/>
        </authorList>
    </citation>
    <scope>NUCLEOTIDE SEQUENCE [LARGE SCALE GENOMIC DNA]</scope>
</reference>
<feature type="domain" description="RecF/RecN/SMC N-terminal" evidence="1">
    <location>
        <begin position="84"/>
        <end position="705"/>
    </location>
</feature>
<organism evidence="2 3">
    <name type="scientific">candidate division WOR-1 bacterium RIFOXYC2_FULL_41_25</name>
    <dbReference type="NCBI Taxonomy" id="1802586"/>
    <lineage>
        <taxon>Bacteria</taxon>
        <taxon>Bacillati</taxon>
        <taxon>Saganbacteria</taxon>
    </lineage>
</organism>
<dbReference type="SUPFAM" id="SSF52540">
    <property type="entry name" value="P-loop containing nucleoside triphosphate hydrolases"/>
    <property type="match status" value="1"/>
</dbReference>
<dbReference type="PANTHER" id="PTHR32182:SF22">
    <property type="entry name" value="ATP-DEPENDENT ENDONUCLEASE, OLD FAMILY-RELATED"/>
    <property type="match status" value="1"/>
</dbReference>
<evidence type="ECO:0000313" key="2">
    <source>
        <dbReference type="EMBL" id="OGC32836.1"/>
    </source>
</evidence>
<dbReference type="InterPro" id="IPR003395">
    <property type="entry name" value="RecF/RecN/SMC_N"/>
</dbReference>
<proteinExistence type="predicted"/>
<accession>A0A1F4TJF8</accession>
<dbReference type="GO" id="GO:0000731">
    <property type="term" value="P:DNA synthesis involved in DNA repair"/>
    <property type="evidence" value="ECO:0007669"/>
    <property type="project" value="TreeGrafter"/>
</dbReference>
<dbReference type="PANTHER" id="PTHR32182">
    <property type="entry name" value="DNA REPLICATION AND REPAIR PROTEIN RECF"/>
    <property type="match status" value="1"/>
</dbReference>
<evidence type="ECO:0000259" key="1">
    <source>
        <dbReference type="Pfam" id="PF02463"/>
    </source>
</evidence>
<name>A0A1F4TJF8_UNCSA</name>
<gene>
    <name evidence="2" type="ORF">A2462_06505</name>
</gene>
<protein>
    <recommendedName>
        <fullName evidence="1">RecF/RecN/SMC N-terminal domain-containing protein</fullName>
    </recommendedName>
</protein>
<comment type="caution">
    <text evidence="2">The sequence shown here is derived from an EMBL/GenBank/DDBJ whole genome shotgun (WGS) entry which is preliminary data.</text>
</comment>
<dbReference type="EMBL" id="MEUI01000044">
    <property type="protein sequence ID" value="OGC32836.1"/>
    <property type="molecule type" value="Genomic_DNA"/>
</dbReference>
<dbReference type="InterPro" id="IPR027417">
    <property type="entry name" value="P-loop_NTPase"/>
</dbReference>
<dbReference type="Proteomes" id="UP000177309">
    <property type="component" value="Unassembled WGS sequence"/>
</dbReference>
<dbReference type="AlphaFoldDB" id="A0A1F4TJF8"/>
<dbReference type="Gene3D" id="3.40.50.300">
    <property type="entry name" value="P-loop containing nucleotide triphosphate hydrolases"/>
    <property type="match status" value="2"/>
</dbReference>
<evidence type="ECO:0000313" key="3">
    <source>
        <dbReference type="Proteomes" id="UP000177309"/>
    </source>
</evidence>
<sequence>MSADKPTPIESLEIWLSRKPYWEQYVWDVNFEKESLTVEDIDLCYQYLSEYLGLIGSLPFEKPAISFKNDIIIPSEVSSKSAKIKILEVKNFKNINAISEDCSVKFGSNLTLIYGSNGSGKSGVGRLLCNACFSRGEREILPNVKNAAMTDLQAKAKFVLSEGAESLTEIDYYLGHNNDVLKCFSVFDSESVLIHLDQSNQVKFTPAHIKIFDKVANTISELEKRLINEKNSKKKDNPFVSMFFDDPTTPTAIFCSGITSNTKEVDFIECANFDAKADEKKMANLQKLIDEKKKLDITKKKSLLNIDRQNLLALKTSLRSVAERFTRIKTQEANMLISNIVEKQKVIEALSVRSFDDGILNTIGCSEWKALISTAKNLYNIEKIAEKGKEPEHCMLCHQKLSEDAKSLFQKYWKFLESEAEGELSRLMVRHTNLLQDLRSIKAMYPKFRDTDAGVKVLKDEAPNYLTQLKDQFVTLEDILDDWLSNINQLHKIIFEQSTAIDLSMIDNLIATKATEASNLVDPSSDIIKLTSMWNDLKHKKEVTAVKDSGLKYIAFLNWLSKANGLSFSGIKMAITKKRTESFLVGVAINYKGVFNRELIKIGCDFNLVMNTSGEQGNTVKGYRLDFAEDYNPSQVLSEGEQNVCAIADFLTEAQLDKNNCGIIFDDPVTSLDHERKDKIAQRIAVEARQRQVVVFTHDIVFMSQLVNHAERNDIPVVAHWMRKVNGIPGCVEENTSPKLALLANLRKNCQEAVTDFDSFGPKIQEQKLGVAFDYLRSCCEALIEERLFAGTIERYSDHVKVKNLEEVVFDQNLALKIVDLHGRLSEIILAHNRSDIQREKLPSIGDFNILWAEFEVLERSLKEGLSNARKDRDTRKKVHDTARVGW</sequence>
<dbReference type="GO" id="GO:0006302">
    <property type="term" value="P:double-strand break repair"/>
    <property type="evidence" value="ECO:0007669"/>
    <property type="project" value="TreeGrafter"/>
</dbReference>
<dbReference type="Pfam" id="PF02463">
    <property type="entry name" value="SMC_N"/>
    <property type="match status" value="1"/>
</dbReference>